<dbReference type="InterPro" id="IPR009057">
    <property type="entry name" value="Homeodomain-like_sf"/>
</dbReference>
<feature type="region of interest" description="Disordered" evidence="3">
    <location>
        <begin position="108"/>
        <end position="137"/>
    </location>
</feature>
<feature type="domain" description="HTH tetR-type" evidence="4">
    <location>
        <begin position="6"/>
        <end position="66"/>
    </location>
</feature>
<gene>
    <name evidence="5" type="ORF">GCM10009864_81780</name>
</gene>
<evidence type="ECO:0000259" key="4">
    <source>
        <dbReference type="PROSITE" id="PS50977"/>
    </source>
</evidence>
<dbReference type="Gene3D" id="1.10.357.10">
    <property type="entry name" value="Tetracycline Repressor, domain 2"/>
    <property type="match status" value="1"/>
</dbReference>
<dbReference type="RefSeq" id="WP_344585151.1">
    <property type="nucleotide sequence ID" value="NZ_BAAARK010000075.1"/>
</dbReference>
<sequence length="231" mass="24590">MAYDAEDTRRRIFAAAAAEFAERGLAGARVDRIARSARANKQAIYLYFGDKERLFAAVVHAKLDEVGAAISIDPDDVAESVGQIFDWHREHPELIRLLLWEALESTGPTGATGSDSAGASAAGGHGEPEPDSAPEAGRRGAFHAKAVRLARAGDRRASEDVRLRVAQDLLFSVMSLISWNFAVPRTCRVTLGEETEAAALERRRTSVIEAARTLAAAAARGPEGSDGPGGV</sequence>
<evidence type="ECO:0000313" key="6">
    <source>
        <dbReference type="Proteomes" id="UP001500994"/>
    </source>
</evidence>
<dbReference type="PANTHER" id="PTHR30328">
    <property type="entry name" value="TRANSCRIPTIONAL REPRESSOR"/>
    <property type="match status" value="1"/>
</dbReference>
<dbReference type="InterPro" id="IPR050109">
    <property type="entry name" value="HTH-type_TetR-like_transc_reg"/>
</dbReference>
<comment type="caution">
    <text evidence="5">The sequence shown here is derived from an EMBL/GenBank/DDBJ whole genome shotgun (WGS) entry which is preliminary data.</text>
</comment>
<keyword evidence="1 2" id="KW-0238">DNA-binding</keyword>
<dbReference type="PROSITE" id="PS50977">
    <property type="entry name" value="HTH_TETR_2"/>
    <property type="match status" value="1"/>
</dbReference>
<protein>
    <submittedName>
        <fullName evidence="5">TetR family transcriptional regulator</fullName>
    </submittedName>
</protein>
<dbReference type="Pfam" id="PF00440">
    <property type="entry name" value="TetR_N"/>
    <property type="match status" value="1"/>
</dbReference>
<dbReference type="SUPFAM" id="SSF46689">
    <property type="entry name" value="Homeodomain-like"/>
    <property type="match status" value="1"/>
</dbReference>
<accession>A0ABP6FQY4</accession>
<dbReference type="PRINTS" id="PR00455">
    <property type="entry name" value="HTHTETR"/>
</dbReference>
<feature type="DNA-binding region" description="H-T-H motif" evidence="2">
    <location>
        <begin position="29"/>
        <end position="48"/>
    </location>
</feature>
<dbReference type="PANTHER" id="PTHR30328:SF54">
    <property type="entry name" value="HTH-TYPE TRANSCRIPTIONAL REPRESSOR SCO4008"/>
    <property type="match status" value="1"/>
</dbReference>
<dbReference type="Pfam" id="PF17926">
    <property type="entry name" value="TetR_C_21"/>
    <property type="match status" value="1"/>
</dbReference>
<dbReference type="InterPro" id="IPR036271">
    <property type="entry name" value="Tet_transcr_reg_TetR-rel_C_sf"/>
</dbReference>
<feature type="compositionally biased region" description="Low complexity" evidence="3">
    <location>
        <begin position="108"/>
        <end position="122"/>
    </location>
</feature>
<dbReference type="InterPro" id="IPR001647">
    <property type="entry name" value="HTH_TetR"/>
</dbReference>
<proteinExistence type="predicted"/>
<evidence type="ECO:0000313" key="5">
    <source>
        <dbReference type="EMBL" id="GAA2694599.1"/>
    </source>
</evidence>
<dbReference type="EMBL" id="BAAARK010000075">
    <property type="protein sequence ID" value="GAA2694599.1"/>
    <property type="molecule type" value="Genomic_DNA"/>
</dbReference>
<evidence type="ECO:0000256" key="3">
    <source>
        <dbReference type="SAM" id="MobiDB-lite"/>
    </source>
</evidence>
<dbReference type="SUPFAM" id="SSF48498">
    <property type="entry name" value="Tetracyclin repressor-like, C-terminal domain"/>
    <property type="match status" value="1"/>
</dbReference>
<evidence type="ECO:0000256" key="1">
    <source>
        <dbReference type="ARBA" id="ARBA00023125"/>
    </source>
</evidence>
<reference evidence="6" key="1">
    <citation type="journal article" date="2019" name="Int. J. Syst. Evol. Microbiol.">
        <title>The Global Catalogue of Microorganisms (GCM) 10K type strain sequencing project: providing services to taxonomists for standard genome sequencing and annotation.</title>
        <authorList>
            <consortium name="The Broad Institute Genomics Platform"/>
            <consortium name="The Broad Institute Genome Sequencing Center for Infectious Disease"/>
            <person name="Wu L."/>
            <person name="Ma J."/>
        </authorList>
    </citation>
    <scope>NUCLEOTIDE SEQUENCE [LARGE SCALE GENOMIC DNA]</scope>
    <source>
        <strain evidence="6">JCM 16374</strain>
    </source>
</reference>
<name>A0ABP6FQY4_9ACTN</name>
<evidence type="ECO:0000256" key="2">
    <source>
        <dbReference type="PROSITE-ProRule" id="PRU00335"/>
    </source>
</evidence>
<dbReference type="Proteomes" id="UP001500994">
    <property type="component" value="Unassembled WGS sequence"/>
</dbReference>
<dbReference type="InterPro" id="IPR041467">
    <property type="entry name" value="Sco4008_C"/>
</dbReference>
<organism evidence="5 6">
    <name type="scientific">Streptomyces lunalinharesii</name>
    <dbReference type="NCBI Taxonomy" id="333384"/>
    <lineage>
        <taxon>Bacteria</taxon>
        <taxon>Bacillati</taxon>
        <taxon>Actinomycetota</taxon>
        <taxon>Actinomycetes</taxon>
        <taxon>Kitasatosporales</taxon>
        <taxon>Streptomycetaceae</taxon>
        <taxon>Streptomyces</taxon>
    </lineage>
</organism>
<keyword evidence="6" id="KW-1185">Reference proteome</keyword>